<sequence length="73" mass="8506">MNKASIEKRELPNMIFTVEETSKILKSSTNTIYNLIRQGKIKALKLGRLKVPMFELERFLRDNLGEDLSEYVC</sequence>
<accession>A0ABW8SHV7</accession>
<reference evidence="2 3" key="1">
    <citation type="submission" date="2024-11" db="EMBL/GenBank/DDBJ databases">
        <authorList>
            <person name="Heng Y.C."/>
            <person name="Lim A.C.H."/>
            <person name="Lee J.K.Y."/>
            <person name="Kittelmann S."/>
        </authorList>
    </citation>
    <scope>NUCLEOTIDE SEQUENCE [LARGE SCALE GENOMIC DNA]</scope>
    <source>
        <strain evidence="2 3">WILCCON 0269</strain>
    </source>
</reference>
<comment type="caution">
    <text evidence="2">The sequence shown here is derived from an EMBL/GenBank/DDBJ whole genome shotgun (WGS) entry which is preliminary data.</text>
</comment>
<gene>
    <name evidence="2" type="ORF">ACJDU8_04385</name>
</gene>
<organism evidence="2 3">
    <name type="scientific">Candidatus Clostridium eludens</name>
    <dbReference type="NCBI Taxonomy" id="3381663"/>
    <lineage>
        <taxon>Bacteria</taxon>
        <taxon>Bacillati</taxon>
        <taxon>Bacillota</taxon>
        <taxon>Clostridia</taxon>
        <taxon>Eubacteriales</taxon>
        <taxon>Clostridiaceae</taxon>
        <taxon>Clostridium</taxon>
    </lineage>
</organism>
<dbReference type="Proteomes" id="UP001623660">
    <property type="component" value="Unassembled WGS sequence"/>
</dbReference>
<dbReference type="Pfam" id="PF12728">
    <property type="entry name" value="HTH_17"/>
    <property type="match status" value="1"/>
</dbReference>
<dbReference type="InterPro" id="IPR041657">
    <property type="entry name" value="HTH_17"/>
</dbReference>
<dbReference type="RefSeq" id="WP_406790937.1">
    <property type="nucleotide sequence ID" value="NZ_JBJHZX010000005.1"/>
</dbReference>
<protein>
    <submittedName>
        <fullName evidence="2">Helix-turn-helix domain-containing protein</fullName>
    </submittedName>
</protein>
<proteinExistence type="predicted"/>
<feature type="domain" description="Helix-turn-helix" evidence="1">
    <location>
        <begin position="16"/>
        <end position="63"/>
    </location>
</feature>
<name>A0ABW8SHV7_9CLOT</name>
<dbReference type="InterPro" id="IPR010093">
    <property type="entry name" value="SinI_DNA-bd"/>
</dbReference>
<evidence type="ECO:0000259" key="1">
    <source>
        <dbReference type="Pfam" id="PF12728"/>
    </source>
</evidence>
<dbReference type="EMBL" id="JBJHZX010000005">
    <property type="protein sequence ID" value="MFL0194813.1"/>
    <property type="molecule type" value="Genomic_DNA"/>
</dbReference>
<evidence type="ECO:0000313" key="2">
    <source>
        <dbReference type="EMBL" id="MFL0194813.1"/>
    </source>
</evidence>
<evidence type="ECO:0000313" key="3">
    <source>
        <dbReference type="Proteomes" id="UP001623660"/>
    </source>
</evidence>
<dbReference type="NCBIfam" id="TIGR01764">
    <property type="entry name" value="excise"/>
    <property type="match status" value="1"/>
</dbReference>
<keyword evidence="3" id="KW-1185">Reference proteome</keyword>